<dbReference type="InterPro" id="IPR014395">
    <property type="entry name" value="Pen/GL7ACA/AHL_acylase"/>
</dbReference>
<keyword evidence="6" id="KW-0479">Metal-binding</keyword>
<evidence type="ECO:0000256" key="5">
    <source>
        <dbReference type="PIRSR" id="PIRSR001227-1"/>
    </source>
</evidence>
<dbReference type="Gene3D" id="1.10.439.10">
    <property type="entry name" value="Penicillin Amidohydrolase, domain 1"/>
    <property type="match status" value="1"/>
</dbReference>
<organism evidence="7 8">
    <name type="scientific">Flavilitoribacter nigricans (strain ATCC 23147 / DSM 23189 / NBRC 102662 / NCIMB 1420 / SS-2)</name>
    <name type="common">Lewinella nigricans</name>
    <dbReference type="NCBI Taxonomy" id="1122177"/>
    <lineage>
        <taxon>Bacteria</taxon>
        <taxon>Pseudomonadati</taxon>
        <taxon>Bacteroidota</taxon>
        <taxon>Saprospiria</taxon>
        <taxon>Saprospirales</taxon>
        <taxon>Lewinellaceae</taxon>
        <taxon>Flavilitoribacter</taxon>
    </lineage>
</organism>
<feature type="binding site" evidence="6">
    <location>
        <position position="268"/>
    </location>
    <ligand>
        <name>Ca(2+)</name>
        <dbReference type="ChEBI" id="CHEBI:29108"/>
    </ligand>
</feature>
<keyword evidence="2" id="KW-0732">Signal</keyword>
<accession>A0A2D0NGB4</accession>
<dbReference type="InterPro" id="IPR043146">
    <property type="entry name" value="Penicillin_amidase_N_B-knob"/>
</dbReference>
<evidence type="ECO:0000256" key="2">
    <source>
        <dbReference type="ARBA" id="ARBA00022729"/>
    </source>
</evidence>
<comment type="similarity">
    <text evidence="1">Belongs to the peptidase S45 family.</text>
</comment>
<dbReference type="PANTHER" id="PTHR34218">
    <property type="entry name" value="PEPTIDASE S45 PENICILLIN AMIDASE"/>
    <property type="match status" value="1"/>
</dbReference>
<evidence type="ECO:0000256" key="6">
    <source>
        <dbReference type="PIRSR" id="PIRSR001227-2"/>
    </source>
</evidence>
<dbReference type="AlphaFoldDB" id="A0A2D0NGB4"/>
<dbReference type="GO" id="GO:0016811">
    <property type="term" value="F:hydrolase activity, acting on carbon-nitrogen (but not peptide) bonds, in linear amides"/>
    <property type="evidence" value="ECO:0007669"/>
    <property type="project" value="InterPro"/>
</dbReference>
<dbReference type="Gene3D" id="2.30.120.10">
    <property type="match status" value="1"/>
</dbReference>
<keyword evidence="8" id="KW-1185">Reference proteome</keyword>
<comment type="caution">
    <text evidence="7">The sequence shown here is derived from an EMBL/GenBank/DDBJ whole genome shotgun (WGS) entry which is preliminary data.</text>
</comment>
<dbReference type="OrthoDB" id="9759796at2"/>
<evidence type="ECO:0000313" key="7">
    <source>
        <dbReference type="EMBL" id="PHN07209.1"/>
    </source>
</evidence>
<dbReference type="GO" id="GO:0017000">
    <property type="term" value="P:antibiotic biosynthetic process"/>
    <property type="evidence" value="ECO:0007669"/>
    <property type="project" value="InterPro"/>
</dbReference>
<dbReference type="InterPro" id="IPR029055">
    <property type="entry name" value="Ntn_hydrolases_N"/>
</dbReference>
<dbReference type="RefSeq" id="WP_099149543.1">
    <property type="nucleotide sequence ID" value="NZ_PDUD01000011.1"/>
</dbReference>
<dbReference type="InterPro" id="IPR002692">
    <property type="entry name" value="S45"/>
</dbReference>
<name>A0A2D0NGB4_FLAN2</name>
<keyword evidence="6" id="KW-0106">Calcium</keyword>
<dbReference type="SUPFAM" id="SSF56235">
    <property type="entry name" value="N-terminal nucleophile aminohydrolases (Ntn hydrolases)"/>
    <property type="match status" value="1"/>
</dbReference>
<evidence type="ECO:0000256" key="3">
    <source>
        <dbReference type="ARBA" id="ARBA00022801"/>
    </source>
</evidence>
<proteinExistence type="inferred from homology"/>
<protein>
    <recommendedName>
        <fullName evidence="9">Acylase</fullName>
    </recommendedName>
</protein>
<dbReference type="Pfam" id="PF01804">
    <property type="entry name" value="Penicil_amidase"/>
    <property type="match status" value="1"/>
</dbReference>
<keyword evidence="4" id="KW-0865">Zymogen</keyword>
<gene>
    <name evidence="7" type="ORF">CRP01_08285</name>
</gene>
<evidence type="ECO:0000256" key="1">
    <source>
        <dbReference type="ARBA" id="ARBA00006586"/>
    </source>
</evidence>
<dbReference type="Proteomes" id="UP000223913">
    <property type="component" value="Unassembled WGS sequence"/>
</dbReference>
<dbReference type="GO" id="GO:0046872">
    <property type="term" value="F:metal ion binding"/>
    <property type="evidence" value="ECO:0007669"/>
    <property type="project" value="UniProtKB-KW"/>
</dbReference>
<evidence type="ECO:0000313" key="8">
    <source>
        <dbReference type="Proteomes" id="UP000223913"/>
    </source>
</evidence>
<dbReference type="InterPro" id="IPR023343">
    <property type="entry name" value="Penicillin_amidase_dom1"/>
</dbReference>
<feature type="active site" description="Nucleophile" evidence="5">
    <location>
        <position position="196"/>
    </location>
</feature>
<evidence type="ECO:0008006" key="9">
    <source>
        <dbReference type="Google" id="ProtNLM"/>
    </source>
</evidence>
<dbReference type="PANTHER" id="PTHR34218:SF3">
    <property type="entry name" value="ACYL-HOMOSERINE LACTONE ACYLASE PVDQ"/>
    <property type="match status" value="1"/>
</dbReference>
<dbReference type="EMBL" id="PDUD01000011">
    <property type="protein sequence ID" value="PHN07209.1"/>
    <property type="molecule type" value="Genomic_DNA"/>
</dbReference>
<dbReference type="Gene3D" id="1.10.1400.10">
    <property type="match status" value="1"/>
</dbReference>
<dbReference type="InterPro" id="IPR043147">
    <property type="entry name" value="Penicillin_amidase_A-knob"/>
</dbReference>
<keyword evidence="3" id="KW-0378">Hydrolase</keyword>
<dbReference type="Gene3D" id="3.60.20.10">
    <property type="entry name" value="Glutamine Phosphoribosylpyrophosphate, subunit 1, domain 1"/>
    <property type="match status" value="1"/>
</dbReference>
<dbReference type="PROSITE" id="PS51257">
    <property type="entry name" value="PROKAR_LIPOPROTEIN"/>
    <property type="match status" value="1"/>
</dbReference>
<reference evidence="7 8" key="1">
    <citation type="submission" date="2017-10" db="EMBL/GenBank/DDBJ databases">
        <title>The draft genome sequence of Lewinella nigricans NBRC 102662.</title>
        <authorList>
            <person name="Wang K."/>
        </authorList>
    </citation>
    <scope>NUCLEOTIDE SEQUENCE [LARGE SCALE GENOMIC DNA]</scope>
    <source>
        <strain evidence="7 8">NBRC 102662</strain>
    </source>
</reference>
<dbReference type="PIRSF" id="PIRSF001227">
    <property type="entry name" value="Pen_acylase"/>
    <property type="match status" value="1"/>
</dbReference>
<comment type="cofactor">
    <cofactor evidence="6">
        <name>Ca(2+)</name>
        <dbReference type="ChEBI" id="CHEBI:29108"/>
    </cofactor>
    <text evidence="6">Binds 1 Ca(2+) ion per dimer.</text>
</comment>
<sequence length="714" mass="80385">MILSMKVSRRSACQSLICGVILLIFGCLTPSVLSGQSADELAKQVQIRRTQYGVPHILAPSLRGAAFGLAYCELEDYGERVIRPLVSARGDLAVLDGYAAIESDLINQQGYERAAATYHLLDHETREMMEGFAQGINFYLRQYPDAFPVYKDWTFTGYDVAALTTGVVTEANGRRFVERLKREKAERELQLTEAGSNSWAFAPSRTASGKAILVRNPHLSWSAGYYEAQLTVPGQLNFYGDFRIGGVFAIIGGFSEYLGWSTTNNHPDLDEIYALEADPERADHYLIDGLSLPLERKMVRAEFKNGQALAYETREFLFTPYGPVIHREDGKIYILKAAGDGEYRRGQQFTRMLLARNLEEWKAAMRMQAITASNYMYADAEGNIFYVWNAMTPELPVASGGDTAAVAVQRSAQIWSKIVPFDDLPQLHNPKGGYLHNENDPFHFTNLQEILRPDQFPAHFPQPRLRQRSQHSLQLIDNEDKLSLEEVVKRKHSMRMLLADQLKDDLIRAVRAAKPKREIRQAIDHLEAWDNSVAAESRGGVLFESWFVNYARQMKERELYATPWSFDDPMATPRGLADPATAVTAFGAAVDSLKAAYGQWDLAWGDVHRLRLGDVDLPVGGGPGGLGCFRVLWFNEDKDGKMRVRGGDGWQLAVEFSDPPRAYSILAYGQTNNEDSPHHTEQAEMFARNQMKKVAYTEEDIQSKLLRAYHPGEE</sequence>
<evidence type="ECO:0000256" key="4">
    <source>
        <dbReference type="ARBA" id="ARBA00023145"/>
    </source>
</evidence>